<keyword evidence="1" id="KW-0732">Signal</keyword>
<comment type="caution">
    <text evidence="3">The sequence shown here is derived from an EMBL/GenBank/DDBJ whole genome shotgun (WGS) entry which is preliminary data.</text>
</comment>
<dbReference type="EMBL" id="JABANO010004107">
    <property type="protein sequence ID" value="KAF4755716.1"/>
    <property type="molecule type" value="Genomic_DNA"/>
</dbReference>
<name>A0A7J6U954_PEROL</name>
<accession>A0A7J6U954</accession>
<dbReference type="EMBL" id="JABANP010000359">
    <property type="protein sequence ID" value="KAF4683562.1"/>
    <property type="molecule type" value="Genomic_DNA"/>
</dbReference>
<evidence type="ECO:0000313" key="4">
    <source>
        <dbReference type="EMBL" id="KAF4755716.1"/>
    </source>
</evidence>
<protein>
    <submittedName>
        <fullName evidence="3">Uncharacterized protein</fullName>
    </submittedName>
</protein>
<feature type="signal peptide" evidence="1">
    <location>
        <begin position="1"/>
        <end position="16"/>
    </location>
</feature>
<gene>
    <name evidence="2" type="ORF">FOZ60_008920</name>
    <name evidence="3" type="ORF">FOZ62_030575</name>
    <name evidence="4" type="ORF">FOZ63_006139</name>
</gene>
<evidence type="ECO:0000256" key="1">
    <source>
        <dbReference type="SAM" id="SignalP"/>
    </source>
</evidence>
<keyword evidence="6" id="KW-1185">Reference proteome</keyword>
<dbReference type="EMBL" id="JABANM010001628">
    <property type="protein sequence ID" value="KAF4753948.1"/>
    <property type="molecule type" value="Genomic_DNA"/>
</dbReference>
<dbReference type="Proteomes" id="UP000541610">
    <property type="component" value="Unassembled WGS sequence"/>
</dbReference>
<dbReference type="Proteomes" id="UP000553632">
    <property type="component" value="Unassembled WGS sequence"/>
</dbReference>
<dbReference type="Proteomes" id="UP000574390">
    <property type="component" value="Unassembled WGS sequence"/>
</dbReference>
<organism evidence="3 7">
    <name type="scientific">Perkinsus olseni</name>
    <name type="common">Perkinsus atlanticus</name>
    <dbReference type="NCBI Taxonomy" id="32597"/>
    <lineage>
        <taxon>Eukaryota</taxon>
        <taxon>Sar</taxon>
        <taxon>Alveolata</taxon>
        <taxon>Perkinsozoa</taxon>
        <taxon>Perkinsea</taxon>
        <taxon>Perkinsida</taxon>
        <taxon>Perkinsidae</taxon>
        <taxon>Perkinsus</taxon>
    </lineage>
</organism>
<sequence>MPTFLTSMLVALLVSARNPQKPSTRRVPPSTTLAPAVLGFKCDVPHKHYLTFHITLRLDGGKGCSRYYYITNDGMKELKLAIKEVNKRCDVTLPEGAFTDMYFFDEFMITNFDDGAHIVVNRLK</sequence>
<evidence type="ECO:0000313" key="3">
    <source>
        <dbReference type="EMBL" id="KAF4753948.1"/>
    </source>
</evidence>
<evidence type="ECO:0000313" key="6">
    <source>
        <dbReference type="Proteomes" id="UP000553632"/>
    </source>
</evidence>
<dbReference type="AlphaFoldDB" id="A0A7J6U954"/>
<evidence type="ECO:0000313" key="7">
    <source>
        <dbReference type="Proteomes" id="UP000574390"/>
    </source>
</evidence>
<reference evidence="5 6" key="1">
    <citation type="submission" date="2020-04" db="EMBL/GenBank/DDBJ databases">
        <title>Perkinsus olseni comparative genomics.</title>
        <authorList>
            <person name="Bogema D.R."/>
        </authorList>
    </citation>
    <scope>NUCLEOTIDE SEQUENCE [LARGE SCALE GENOMIC DNA]</scope>
    <source>
        <strain evidence="2">00978-12</strain>
        <strain evidence="3">ATCC PRA-205</strain>
        <strain evidence="4 6">ATCC PRA-207</strain>
    </source>
</reference>
<evidence type="ECO:0000313" key="5">
    <source>
        <dbReference type="Proteomes" id="UP000541610"/>
    </source>
</evidence>
<evidence type="ECO:0000313" key="2">
    <source>
        <dbReference type="EMBL" id="KAF4683562.1"/>
    </source>
</evidence>
<proteinExistence type="predicted"/>
<feature type="chain" id="PRO_5036205863" evidence="1">
    <location>
        <begin position="17"/>
        <end position="124"/>
    </location>
</feature>